<sequence length="370" mass="40053">MKLDFLGAYDFFAGVPDSQLKQLCGLLMDRYGISPRHIVAANEGNAVALAAGHYLATGRVPVVYLQNSGVGNIVNPVLSLLSDRVYGIPCIFFIGWRGEPGVRDEPQHMFQGEVTLNLLADIGIEAFVVGRETTKEEIEGQMRRFAPLLADGRSVAFVVRKDALDYEARWSCGNAFTMKREEIVRAVVEAAEEGVIVSTTGKTSRELFEIREKRGEGHGRDFLTVGSMGHSSSIALGIALAKPRMRVWCLDGDGAALMHMGAMAVIGANSPANLVHVVINNASHESVGGIPTVAGKINLLKVADGCGYPSRFSASSREELDDALSEARNARELCFIEARAAIGARPDLGRPTTTPQENRKKFMEYLSGKD</sequence>
<dbReference type="SUPFAM" id="SSF52518">
    <property type="entry name" value="Thiamin diphosphate-binding fold (THDP-binding)"/>
    <property type="match status" value="2"/>
</dbReference>
<dbReference type="GO" id="GO:0000287">
    <property type="term" value="F:magnesium ion binding"/>
    <property type="evidence" value="ECO:0007669"/>
    <property type="project" value="InterPro"/>
</dbReference>
<comment type="caution">
    <text evidence="6">The sequence shown here is derived from an EMBL/GenBank/DDBJ whole genome shotgun (WGS) entry which is preliminary data.</text>
</comment>
<evidence type="ECO:0000259" key="4">
    <source>
        <dbReference type="Pfam" id="PF02775"/>
    </source>
</evidence>
<dbReference type="PROSITE" id="PS00187">
    <property type="entry name" value="TPP_ENZYMES"/>
    <property type="match status" value="1"/>
</dbReference>
<accession>A0A073J763</accession>
<dbReference type="CDD" id="cd07035">
    <property type="entry name" value="TPP_PYR_POX_like"/>
    <property type="match status" value="1"/>
</dbReference>
<keyword evidence="1" id="KW-0210">Decarboxylase</keyword>
<dbReference type="InterPro" id="IPR029061">
    <property type="entry name" value="THDP-binding"/>
</dbReference>
<evidence type="ECO:0000256" key="2">
    <source>
        <dbReference type="ARBA" id="ARBA00023052"/>
    </source>
</evidence>
<dbReference type="GO" id="GO:0032923">
    <property type="term" value="P:organic phosphonate biosynthetic process"/>
    <property type="evidence" value="ECO:0007669"/>
    <property type="project" value="InterPro"/>
</dbReference>
<dbReference type="PATRIC" id="fig|2754.20.peg.331"/>
<dbReference type="Gene3D" id="3.40.50.970">
    <property type="match status" value="2"/>
</dbReference>
<evidence type="ECO:0000313" key="7">
    <source>
        <dbReference type="Proteomes" id="UP000027665"/>
    </source>
</evidence>
<dbReference type="Pfam" id="PF02775">
    <property type="entry name" value="TPP_enzyme_C"/>
    <property type="match status" value="1"/>
</dbReference>
<dbReference type="Proteomes" id="UP000027665">
    <property type="component" value="Unassembled WGS sequence"/>
</dbReference>
<feature type="domain" description="Thiamine pyrophosphate enzyme TPP-binding" evidence="4">
    <location>
        <begin position="224"/>
        <end position="337"/>
    </location>
</feature>
<dbReference type="GO" id="GO:0033980">
    <property type="term" value="F:phosphonopyruvate decarboxylase activity"/>
    <property type="evidence" value="ECO:0007669"/>
    <property type="project" value="InterPro"/>
</dbReference>
<gene>
    <name evidence="6" type="ORF">EH55_01855</name>
</gene>
<name>A0A073J763_9BACT</name>
<dbReference type="InterPro" id="IPR017684">
    <property type="entry name" value="Phosphono-pyrv_decarboxylase"/>
</dbReference>
<dbReference type="InterPro" id="IPR011766">
    <property type="entry name" value="TPP_enzyme_TPP-bd"/>
</dbReference>
<dbReference type="InterPro" id="IPR051818">
    <property type="entry name" value="TPP_dependent_decarboxylase"/>
</dbReference>
<dbReference type="RefSeq" id="WP_037974030.1">
    <property type="nucleotide sequence ID" value="NZ_JMKI01000002.1"/>
</dbReference>
<dbReference type="GO" id="GO:0030976">
    <property type="term" value="F:thiamine pyrophosphate binding"/>
    <property type="evidence" value="ECO:0007669"/>
    <property type="project" value="InterPro"/>
</dbReference>
<keyword evidence="6" id="KW-0670">Pyruvate</keyword>
<dbReference type="EMBL" id="JMKI01000002">
    <property type="protein sequence ID" value="KEJ93542.1"/>
    <property type="molecule type" value="Genomic_DNA"/>
</dbReference>
<dbReference type="InterPro" id="IPR000399">
    <property type="entry name" value="TPP-bd_CS"/>
</dbReference>
<evidence type="ECO:0000256" key="1">
    <source>
        <dbReference type="ARBA" id="ARBA00022793"/>
    </source>
</evidence>
<keyword evidence="2" id="KW-0786">Thiamine pyrophosphate</keyword>
<dbReference type="PANTHER" id="PTHR42818:SF1">
    <property type="entry name" value="SULFOPYRUVATE DECARBOXYLASE"/>
    <property type="match status" value="1"/>
</dbReference>
<dbReference type="GeneID" id="90982432"/>
<keyword evidence="7" id="KW-1185">Reference proteome</keyword>
<proteinExistence type="predicted"/>
<keyword evidence="3" id="KW-0456">Lyase</keyword>
<dbReference type="InterPro" id="IPR012001">
    <property type="entry name" value="Thiamin_PyroP_enz_TPP-bd_dom"/>
</dbReference>
<dbReference type="OrthoDB" id="9785953at2"/>
<dbReference type="NCBIfam" id="TIGR03297">
    <property type="entry name" value="Ppyr-DeCO2ase"/>
    <property type="match status" value="1"/>
</dbReference>
<dbReference type="AlphaFoldDB" id="A0A073J763"/>
<dbReference type="Pfam" id="PF02776">
    <property type="entry name" value="TPP_enzyme_N"/>
    <property type="match status" value="1"/>
</dbReference>
<reference evidence="6 7" key="1">
    <citation type="submission" date="2014-04" db="EMBL/GenBank/DDBJ databases">
        <title>Draft Genome Sequence of Synergistes jonesii.</title>
        <authorList>
            <person name="Coil D.A."/>
            <person name="Eisen J.A."/>
            <person name="Holland-Moritz H.E."/>
        </authorList>
    </citation>
    <scope>NUCLEOTIDE SEQUENCE [LARGE SCALE GENOMIC DNA]</scope>
    <source>
        <strain evidence="6 7">78-1</strain>
    </source>
</reference>
<feature type="domain" description="Thiamine pyrophosphate enzyme N-terminal TPP-binding" evidence="5">
    <location>
        <begin position="12"/>
        <end position="114"/>
    </location>
</feature>
<dbReference type="eggNOG" id="COG0028">
    <property type="taxonomic scope" value="Bacteria"/>
</dbReference>
<evidence type="ECO:0000256" key="3">
    <source>
        <dbReference type="ARBA" id="ARBA00023239"/>
    </source>
</evidence>
<protein>
    <submittedName>
        <fullName evidence="6">Phosphoenolpyruvate decarboxylase</fullName>
    </submittedName>
</protein>
<evidence type="ECO:0000313" key="6">
    <source>
        <dbReference type="EMBL" id="KEJ93542.1"/>
    </source>
</evidence>
<organism evidence="6 7">
    <name type="scientific">Synergistes jonesii</name>
    <dbReference type="NCBI Taxonomy" id="2754"/>
    <lineage>
        <taxon>Bacteria</taxon>
        <taxon>Thermotogati</taxon>
        <taxon>Synergistota</taxon>
        <taxon>Synergistia</taxon>
        <taxon>Synergistales</taxon>
        <taxon>Synergistaceae</taxon>
        <taxon>Synergistes</taxon>
    </lineage>
</organism>
<dbReference type="CDD" id="cd03371">
    <property type="entry name" value="TPP_PpyrDC"/>
    <property type="match status" value="1"/>
</dbReference>
<dbReference type="STRING" id="2754.EH55_01855"/>
<evidence type="ECO:0000259" key="5">
    <source>
        <dbReference type="Pfam" id="PF02776"/>
    </source>
</evidence>
<dbReference type="PANTHER" id="PTHR42818">
    <property type="entry name" value="SULFOPYRUVATE DECARBOXYLASE SUBUNIT ALPHA"/>
    <property type="match status" value="1"/>
</dbReference>